<keyword evidence="4" id="KW-1185">Reference proteome</keyword>
<accession>A0ABV6QMU3</accession>
<keyword evidence="2" id="KW-0472">Membrane</keyword>
<dbReference type="EMBL" id="JBHLTC010000019">
    <property type="protein sequence ID" value="MFC0625962.1"/>
    <property type="molecule type" value="Genomic_DNA"/>
</dbReference>
<dbReference type="SUPFAM" id="SSF103473">
    <property type="entry name" value="MFS general substrate transporter"/>
    <property type="match status" value="1"/>
</dbReference>
<dbReference type="InterPro" id="IPR036259">
    <property type="entry name" value="MFS_trans_sf"/>
</dbReference>
<evidence type="ECO:0000256" key="1">
    <source>
        <dbReference type="SAM" id="MobiDB-lite"/>
    </source>
</evidence>
<evidence type="ECO:0008006" key="5">
    <source>
        <dbReference type="Google" id="ProtNLM"/>
    </source>
</evidence>
<keyword evidence="2" id="KW-1133">Transmembrane helix</keyword>
<sequence>MSFSIIVLYILQASARQLLCPAGLNGRVSATMSFVAWGAMPVGSVLGGVLATVAGLRPALWITAGAIMLSAGWLLFSPYRRLRDLPEGSVKPDSVGDDLRGADQHLDVQ</sequence>
<keyword evidence="2" id="KW-0812">Transmembrane</keyword>
<name>A0ABV6QMU3_9ACTN</name>
<feature type="compositionally biased region" description="Basic and acidic residues" evidence="1">
    <location>
        <begin position="97"/>
        <end position="109"/>
    </location>
</feature>
<feature type="transmembrane region" description="Helical" evidence="2">
    <location>
        <begin position="31"/>
        <end position="51"/>
    </location>
</feature>
<gene>
    <name evidence="3" type="ORF">ACFFGN_17925</name>
</gene>
<feature type="region of interest" description="Disordered" evidence="1">
    <location>
        <begin position="87"/>
        <end position="109"/>
    </location>
</feature>
<feature type="transmembrane region" description="Helical" evidence="2">
    <location>
        <begin position="58"/>
        <end position="76"/>
    </location>
</feature>
<dbReference type="Proteomes" id="UP001589890">
    <property type="component" value="Unassembled WGS sequence"/>
</dbReference>
<dbReference type="RefSeq" id="WP_380048937.1">
    <property type="nucleotide sequence ID" value="NZ_JBHLTC010000019.1"/>
</dbReference>
<evidence type="ECO:0000313" key="4">
    <source>
        <dbReference type="Proteomes" id="UP001589890"/>
    </source>
</evidence>
<protein>
    <recommendedName>
        <fullName evidence="5">MFS transporter</fullName>
    </recommendedName>
</protein>
<evidence type="ECO:0000313" key="3">
    <source>
        <dbReference type="EMBL" id="MFC0625962.1"/>
    </source>
</evidence>
<organism evidence="3 4">
    <name type="scientific">Kribbella deserti</name>
    <dbReference type="NCBI Taxonomy" id="1926257"/>
    <lineage>
        <taxon>Bacteria</taxon>
        <taxon>Bacillati</taxon>
        <taxon>Actinomycetota</taxon>
        <taxon>Actinomycetes</taxon>
        <taxon>Propionibacteriales</taxon>
        <taxon>Kribbellaceae</taxon>
        <taxon>Kribbella</taxon>
    </lineage>
</organism>
<evidence type="ECO:0000256" key="2">
    <source>
        <dbReference type="SAM" id="Phobius"/>
    </source>
</evidence>
<comment type="caution">
    <text evidence="3">The sequence shown here is derived from an EMBL/GenBank/DDBJ whole genome shotgun (WGS) entry which is preliminary data.</text>
</comment>
<proteinExistence type="predicted"/>
<reference evidence="3 4" key="1">
    <citation type="submission" date="2024-09" db="EMBL/GenBank/DDBJ databases">
        <authorList>
            <person name="Sun Q."/>
            <person name="Mori K."/>
        </authorList>
    </citation>
    <scope>NUCLEOTIDE SEQUENCE [LARGE SCALE GENOMIC DNA]</scope>
    <source>
        <strain evidence="3 4">CGMCC 1.15906</strain>
    </source>
</reference>